<name>A0AAD8VR92_LOLMU</name>
<dbReference type="EMBL" id="JAUUTY010000006">
    <property type="protein sequence ID" value="KAK1614225.1"/>
    <property type="molecule type" value="Genomic_DNA"/>
</dbReference>
<gene>
    <name evidence="2" type="ORF">QYE76_019742</name>
</gene>
<organism evidence="2 3">
    <name type="scientific">Lolium multiflorum</name>
    <name type="common">Italian ryegrass</name>
    <name type="synonym">Lolium perenne subsp. multiflorum</name>
    <dbReference type="NCBI Taxonomy" id="4521"/>
    <lineage>
        <taxon>Eukaryota</taxon>
        <taxon>Viridiplantae</taxon>
        <taxon>Streptophyta</taxon>
        <taxon>Embryophyta</taxon>
        <taxon>Tracheophyta</taxon>
        <taxon>Spermatophyta</taxon>
        <taxon>Magnoliopsida</taxon>
        <taxon>Liliopsida</taxon>
        <taxon>Poales</taxon>
        <taxon>Poaceae</taxon>
        <taxon>BOP clade</taxon>
        <taxon>Pooideae</taxon>
        <taxon>Poodae</taxon>
        <taxon>Poeae</taxon>
        <taxon>Poeae Chloroplast Group 2 (Poeae type)</taxon>
        <taxon>Loliodinae</taxon>
        <taxon>Loliinae</taxon>
        <taxon>Lolium</taxon>
    </lineage>
</organism>
<reference evidence="2" key="1">
    <citation type="submission" date="2023-07" db="EMBL/GenBank/DDBJ databases">
        <title>A chromosome-level genome assembly of Lolium multiflorum.</title>
        <authorList>
            <person name="Chen Y."/>
            <person name="Copetti D."/>
            <person name="Kolliker R."/>
            <person name="Studer B."/>
        </authorList>
    </citation>
    <scope>NUCLEOTIDE SEQUENCE</scope>
    <source>
        <strain evidence="2">02402/16</strain>
        <tissue evidence="2">Leaf</tissue>
    </source>
</reference>
<sequence length="117" mass="12195">MEAKRPSSAAIATVCVLLLVTLSGQVRQAAAKSKFCECYEGCYSACRHRVARFLCVPFCANKCSPSQATATAAAVGGADSCLGACAAVKICGQSDPPAETVDVETCAQTCKRKIRQN</sequence>
<keyword evidence="1" id="KW-0732">Signal</keyword>
<evidence type="ECO:0000313" key="2">
    <source>
        <dbReference type="EMBL" id="KAK1614225.1"/>
    </source>
</evidence>
<feature type="signal peptide" evidence="1">
    <location>
        <begin position="1"/>
        <end position="31"/>
    </location>
</feature>
<comment type="caution">
    <text evidence="2">The sequence shown here is derived from an EMBL/GenBank/DDBJ whole genome shotgun (WGS) entry which is preliminary data.</text>
</comment>
<accession>A0AAD8VR92</accession>
<protein>
    <recommendedName>
        <fullName evidence="4">Thionin-like protein</fullName>
    </recommendedName>
</protein>
<dbReference type="PANTHER" id="PTHR36483">
    <property type="entry name" value="OS02G0130700 PROTEIN"/>
    <property type="match status" value="1"/>
</dbReference>
<dbReference type="PANTHER" id="PTHR36483:SF12">
    <property type="entry name" value="ACIDIC PROTEIN"/>
    <property type="match status" value="1"/>
</dbReference>
<evidence type="ECO:0000256" key="1">
    <source>
        <dbReference type="SAM" id="SignalP"/>
    </source>
</evidence>
<proteinExistence type="predicted"/>
<feature type="chain" id="PRO_5041973345" description="Thionin-like protein" evidence="1">
    <location>
        <begin position="32"/>
        <end position="117"/>
    </location>
</feature>
<evidence type="ECO:0008006" key="4">
    <source>
        <dbReference type="Google" id="ProtNLM"/>
    </source>
</evidence>
<dbReference type="AlphaFoldDB" id="A0AAD8VR92"/>
<keyword evidence="3" id="KW-1185">Reference proteome</keyword>
<evidence type="ECO:0000313" key="3">
    <source>
        <dbReference type="Proteomes" id="UP001231189"/>
    </source>
</evidence>
<dbReference type="Proteomes" id="UP001231189">
    <property type="component" value="Unassembled WGS sequence"/>
</dbReference>